<keyword evidence="6 7" id="KW-0472">Membrane</keyword>
<dbReference type="Proteomes" id="UP001304769">
    <property type="component" value="Unassembled WGS sequence"/>
</dbReference>
<feature type="transmembrane region" description="Helical" evidence="7">
    <location>
        <begin position="190"/>
        <end position="209"/>
    </location>
</feature>
<evidence type="ECO:0000313" key="9">
    <source>
        <dbReference type="EMBL" id="MEA5457019.1"/>
    </source>
</evidence>
<feature type="transmembrane region" description="Helical" evidence="7">
    <location>
        <begin position="372"/>
        <end position="395"/>
    </location>
</feature>
<dbReference type="InterPro" id="IPR011701">
    <property type="entry name" value="MFS"/>
</dbReference>
<keyword evidence="3" id="KW-1003">Cell membrane</keyword>
<comment type="subcellular location">
    <subcellularLocation>
        <location evidence="1">Cell membrane</location>
        <topology evidence="1">Multi-pass membrane protein</topology>
    </subcellularLocation>
</comment>
<protein>
    <submittedName>
        <fullName evidence="9">MFS transporter</fullName>
    </submittedName>
</protein>
<dbReference type="PANTHER" id="PTHR43045">
    <property type="entry name" value="SHIKIMATE TRANSPORTER"/>
    <property type="match status" value="1"/>
</dbReference>
<evidence type="ECO:0000256" key="4">
    <source>
        <dbReference type="ARBA" id="ARBA00022692"/>
    </source>
</evidence>
<keyword evidence="5 7" id="KW-1133">Transmembrane helix</keyword>
<evidence type="ECO:0000256" key="2">
    <source>
        <dbReference type="ARBA" id="ARBA00022448"/>
    </source>
</evidence>
<evidence type="ECO:0000259" key="8">
    <source>
        <dbReference type="PROSITE" id="PS50850"/>
    </source>
</evidence>
<dbReference type="Pfam" id="PF07690">
    <property type="entry name" value="MFS_1"/>
    <property type="match status" value="1"/>
</dbReference>
<evidence type="ECO:0000256" key="5">
    <source>
        <dbReference type="ARBA" id="ARBA00022989"/>
    </source>
</evidence>
<evidence type="ECO:0000313" key="10">
    <source>
        <dbReference type="Proteomes" id="UP001304769"/>
    </source>
</evidence>
<dbReference type="SUPFAM" id="SSF103473">
    <property type="entry name" value="MFS general substrate transporter"/>
    <property type="match status" value="1"/>
</dbReference>
<feature type="transmembrane region" description="Helical" evidence="7">
    <location>
        <begin position="91"/>
        <end position="112"/>
    </location>
</feature>
<evidence type="ECO:0000256" key="3">
    <source>
        <dbReference type="ARBA" id="ARBA00022475"/>
    </source>
</evidence>
<evidence type="ECO:0000256" key="7">
    <source>
        <dbReference type="SAM" id="Phobius"/>
    </source>
</evidence>
<dbReference type="RefSeq" id="WP_323280932.1">
    <property type="nucleotide sequence ID" value="NZ_JAYGGQ010000020.1"/>
</dbReference>
<proteinExistence type="predicted"/>
<comment type="caution">
    <text evidence="9">The sequence shown here is derived from an EMBL/GenBank/DDBJ whole genome shotgun (WGS) entry which is preliminary data.</text>
</comment>
<accession>A0ABU5TC08</accession>
<dbReference type="PANTHER" id="PTHR43045:SF1">
    <property type="entry name" value="SHIKIMATE TRANSPORTER"/>
    <property type="match status" value="1"/>
</dbReference>
<organism evidence="9 10">
    <name type="scientific">Sinomonas terricola</name>
    <dbReference type="NCBI Taxonomy" id="3110330"/>
    <lineage>
        <taxon>Bacteria</taxon>
        <taxon>Bacillati</taxon>
        <taxon>Actinomycetota</taxon>
        <taxon>Actinomycetes</taxon>
        <taxon>Micrococcales</taxon>
        <taxon>Micrococcaceae</taxon>
        <taxon>Sinomonas</taxon>
    </lineage>
</organism>
<keyword evidence="10" id="KW-1185">Reference proteome</keyword>
<feature type="transmembrane region" description="Helical" evidence="7">
    <location>
        <begin position="308"/>
        <end position="327"/>
    </location>
</feature>
<feature type="transmembrane region" description="Helical" evidence="7">
    <location>
        <begin position="30"/>
        <end position="49"/>
    </location>
</feature>
<reference evidence="9 10" key="1">
    <citation type="submission" date="2023-12" db="EMBL/GenBank/DDBJ databases">
        <title>Sinomonas terricola sp. nov, isolated from litchi orchard soil in Guangdong, PR China.</title>
        <authorList>
            <person name="Jiaxin W."/>
            <person name="Yang Z."/>
            <person name="Honghui Z."/>
        </authorList>
    </citation>
    <scope>NUCLEOTIDE SEQUENCE [LARGE SCALE GENOMIC DNA]</scope>
    <source>
        <strain evidence="9 10">JGH33</strain>
    </source>
</reference>
<dbReference type="InterPro" id="IPR036259">
    <property type="entry name" value="MFS_trans_sf"/>
</dbReference>
<dbReference type="PROSITE" id="PS50850">
    <property type="entry name" value="MFS"/>
    <property type="match status" value="1"/>
</dbReference>
<feature type="transmembrane region" description="Helical" evidence="7">
    <location>
        <begin position="333"/>
        <end position="360"/>
    </location>
</feature>
<keyword evidence="4 7" id="KW-0812">Transmembrane</keyword>
<feature type="transmembrane region" description="Helical" evidence="7">
    <location>
        <begin position="55"/>
        <end position="79"/>
    </location>
</feature>
<dbReference type="InterPro" id="IPR005828">
    <property type="entry name" value="MFS_sugar_transport-like"/>
</dbReference>
<dbReference type="Gene3D" id="1.20.1250.20">
    <property type="entry name" value="MFS general substrate transporter like domains"/>
    <property type="match status" value="2"/>
</dbReference>
<dbReference type="Pfam" id="PF00083">
    <property type="entry name" value="Sugar_tr"/>
    <property type="match status" value="1"/>
</dbReference>
<feature type="transmembrane region" description="Helical" evidence="7">
    <location>
        <begin position="243"/>
        <end position="267"/>
    </location>
</feature>
<name>A0ABU5TC08_9MICC</name>
<feature type="transmembrane region" description="Helical" evidence="7">
    <location>
        <begin position="279"/>
        <end position="301"/>
    </location>
</feature>
<gene>
    <name evidence="9" type="ORF">SPF06_20030</name>
</gene>
<feature type="domain" description="Major facilitator superfamily (MFS) profile" evidence="8">
    <location>
        <begin position="18"/>
        <end position="427"/>
    </location>
</feature>
<evidence type="ECO:0000256" key="1">
    <source>
        <dbReference type="ARBA" id="ARBA00004651"/>
    </source>
</evidence>
<sequence length="452" mass="47697">MTAMTQGASARPKTPWRAAAASFLGSMVEYYDFFIYGSASALVFGKVFFPEIDPVAGTLSSLATFAVAYVARPIGSFFIGHYGDRIGRKRVLVFTLLLMGFSTFAIGCLPSYATIGAAAPVLLVLMRVLQGLSAAGEQAGASSLTLEHSPEGRRGFFTSWTLNGTQAGLIVSTLAFIPVAAMPNAQLLSWGWRVPFWASAVVVLVAFVVRSKLAEPPAFEELKSEAKVSRFPVFEFIRDYRPAFFRIFFCALISCVSTAISVYGLAYATGQAKLSKTDMLWAIVIANLVALVAQPLFAVLADRIGRKPVFIFGCVGSGAAMFAYFPLVATGTFGGAVLGTVLVTGLTYSAANAIWPAFYAEMFSERVRYSGMAVSTQLGFVFQGFIPSIAVAIALPGAGGWVPVAVLIAVICGVAAISATTARETFRVPLDGLGAGSRSKSALPAVAEEASA</sequence>
<evidence type="ECO:0000256" key="6">
    <source>
        <dbReference type="ARBA" id="ARBA00023136"/>
    </source>
</evidence>
<keyword evidence="2" id="KW-0813">Transport</keyword>
<feature type="transmembrane region" description="Helical" evidence="7">
    <location>
        <begin position="401"/>
        <end position="420"/>
    </location>
</feature>
<dbReference type="EMBL" id="JAYGGQ010000020">
    <property type="protein sequence ID" value="MEA5457019.1"/>
    <property type="molecule type" value="Genomic_DNA"/>
</dbReference>
<dbReference type="CDD" id="cd17369">
    <property type="entry name" value="MFS_ShiA_like"/>
    <property type="match status" value="1"/>
</dbReference>
<dbReference type="InterPro" id="IPR020846">
    <property type="entry name" value="MFS_dom"/>
</dbReference>